<sequence>MLEQEQDARVAAWMPLDWARAYLLLGEVEACVKEMRELYRRFKSMGSPHALDQANRLIDDIKREYGDEKIVNDFLEELHNIMEN</sequence>
<reference evidence="1" key="1">
    <citation type="submission" date="2018-12" db="EMBL/GenBank/DDBJ databases">
        <title>Novel natural products biosynthetic potential of the class Ktedonobacteria.</title>
        <authorList>
            <person name="Zheng Y."/>
            <person name="Saitou A."/>
            <person name="Wang C.M."/>
            <person name="Toyoda A."/>
            <person name="Minakuchi Y."/>
            <person name="Sekiguchi Y."/>
            <person name="Ueda K."/>
            <person name="Takano H."/>
            <person name="Sakai Y."/>
            <person name="Yokota A."/>
            <person name="Yabe S."/>
        </authorList>
    </citation>
    <scope>NUCLEOTIDE SEQUENCE</scope>
    <source>
        <strain evidence="1">A3-2</strain>
    </source>
</reference>
<accession>A0A455SZT0</accession>
<organism evidence="1">
    <name type="scientific">Thermogemmatispora argillosa</name>
    <dbReference type="NCBI Taxonomy" id="2045280"/>
    <lineage>
        <taxon>Bacteria</taxon>
        <taxon>Bacillati</taxon>
        <taxon>Chloroflexota</taxon>
        <taxon>Ktedonobacteria</taxon>
        <taxon>Thermogemmatisporales</taxon>
        <taxon>Thermogemmatisporaceae</taxon>
        <taxon>Thermogemmatispora</taxon>
    </lineage>
</organism>
<dbReference type="EMBL" id="AP019377">
    <property type="protein sequence ID" value="BBH93200.1"/>
    <property type="molecule type" value="Genomic_DNA"/>
</dbReference>
<protein>
    <recommendedName>
        <fullName evidence="2">Bacterial transcriptional activator domain-containing protein</fullName>
    </recommendedName>
</protein>
<dbReference type="AlphaFoldDB" id="A0A455SZT0"/>
<name>A0A455SZT0_9CHLR</name>
<proteinExistence type="predicted"/>
<gene>
    <name evidence="1" type="ORF">KTA_13990</name>
</gene>
<evidence type="ECO:0000313" key="1">
    <source>
        <dbReference type="EMBL" id="BBH93200.1"/>
    </source>
</evidence>
<evidence type="ECO:0008006" key="2">
    <source>
        <dbReference type="Google" id="ProtNLM"/>
    </source>
</evidence>